<evidence type="ECO:0000256" key="7">
    <source>
        <dbReference type="ARBA" id="ARBA00022737"/>
    </source>
</evidence>
<dbReference type="GO" id="GO:0004662">
    <property type="term" value="F:CAAX-protein geranylgeranyltransferase activity"/>
    <property type="evidence" value="ECO:0007669"/>
    <property type="project" value="UniProtKB-EC"/>
</dbReference>
<evidence type="ECO:0000256" key="13">
    <source>
        <dbReference type="ARBA" id="ARBA00043219"/>
    </source>
</evidence>
<dbReference type="Pfam" id="PF01239">
    <property type="entry name" value="PPTA"/>
    <property type="match status" value="5"/>
</dbReference>
<dbReference type="Proteomes" id="UP000266272">
    <property type="component" value="Unassembled WGS sequence"/>
</dbReference>
<dbReference type="PROSITE" id="PS51147">
    <property type="entry name" value="PFTA"/>
    <property type="match status" value="5"/>
</dbReference>
<dbReference type="Gene3D" id="1.25.40.120">
    <property type="entry name" value="Protein prenylyltransferase"/>
    <property type="match status" value="1"/>
</dbReference>
<dbReference type="OrthoDB" id="272289at2759"/>
<comment type="cofactor">
    <cofactor evidence="1">
        <name>Mg(2+)</name>
        <dbReference type="ChEBI" id="CHEBI:18420"/>
    </cofactor>
</comment>
<dbReference type="PANTHER" id="PTHR11129">
    <property type="entry name" value="PROTEIN FARNESYLTRANSFERASE ALPHA SUBUNIT/RAB GERANYLGERANYL TRANSFERASE ALPHA SUBUNIT"/>
    <property type="match status" value="1"/>
</dbReference>
<dbReference type="EC" id="2.5.1.59" evidence="3"/>
<reference evidence="15 16" key="1">
    <citation type="journal article" date="2018" name="PLoS Pathog.">
        <title>Evolution of structural diversity of trichothecenes, a family of toxins produced by plant pathogenic and entomopathogenic fungi.</title>
        <authorList>
            <person name="Proctor R.H."/>
            <person name="McCormick S.P."/>
            <person name="Kim H.S."/>
            <person name="Cardoza R.E."/>
            <person name="Stanley A.M."/>
            <person name="Lindo L."/>
            <person name="Kelly A."/>
            <person name="Brown D.W."/>
            <person name="Lee T."/>
            <person name="Vaughan M.M."/>
            <person name="Alexander N.J."/>
            <person name="Busman M."/>
            <person name="Gutierrez S."/>
        </authorList>
    </citation>
    <scope>NUCLEOTIDE SEQUENCE [LARGE SCALE GENOMIC DNA]</scope>
    <source>
        <strain evidence="15 16">IBT 40837</strain>
    </source>
</reference>
<evidence type="ECO:0000256" key="14">
    <source>
        <dbReference type="SAM" id="MobiDB-lite"/>
    </source>
</evidence>
<evidence type="ECO:0000256" key="9">
    <source>
        <dbReference type="ARBA" id="ARBA00040965"/>
    </source>
</evidence>
<dbReference type="STRING" id="490622.A0A395NMM2"/>
<proteinExistence type="inferred from homology"/>
<keyword evidence="7" id="KW-0677">Repeat</keyword>
<dbReference type="GO" id="GO:0005953">
    <property type="term" value="C:CAAX-protein geranylgeranyltransferase complex"/>
    <property type="evidence" value="ECO:0007669"/>
    <property type="project" value="TreeGrafter"/>
</dbReference>
<dbReference type="EC" id="2.5.1.58" evidence="4"/>
<dbReference type="AlphaFoldDB" id="A0A395NMM2"/>
<dbReference type="PANTHER" id="PTHR11129:SF1">
    <property type="entry name" value="PROTEIN FARNESYLTRANSFERASE_GERANYLGERANYLTRANSFERASE TYPE-1 SUBUNIT ALPHA"/>
    <property type="match status" value="1"/>
</dbReference>
<keyword evidence="6 15" id="KW-0808">Transferase</keyword>
<evidence type="ECO:0000256" key="12">
    <source>
        <dbReference type="ARBA" id="ARBA00043086"/>
    </source>
</evidence>
<evidence type="ECO:0000256" key="1">
    <source>
        <dbReference type="ARBA" id="ARBA00001946"/>
    </source>
</evidence>
<evidence type="ECO:0000256" key="6">
    <source>
        <dbReference type="ARBA" id="ARBA00022679"/>
    </source>
</evidence>
<gene>
    <name evidence="15" type="ORF">TARUN_5072</name>
</gene>
<protein>
    <recommendedName>
        <fullName evidence="9">Protein farnesyltransferase/geranylgeranyltransferase type-1 subunit alpha</fullName>
        <ecNumber evidence="4">2.5.1.58</ecNumber>
        <ecNumber evidence="3">2.5.1.59</ecNumber>
    </recommendedName>
    <alternativeName>
        <fullName evidence="12">CAAX farnesyltransferase subunit alpha</fullName>
    </alternativeName>
    <alternativeName>
        <fullName evidence="11">FTase-alpha</fullName>
    </alternativeName>
    <alternativeName>
        <fullName evidence="10">Ras proteins prenyltransferase subunit alpha</fullName>
    </alternativeName>
    <alternativeName>
        <fullName evidence="13">Type I protein geranyl-geranyltransferase subunit alpha</fullName>
    </alternativeName>
</protein>
<dbReference type="GO" id="GO:0005965">
    <property type="term" value="C:protein farnesyltransferase complex"/>
    <property type="evidence" value="ECO:0007669"/>
    <property type="project" value="TreeGrafter"/>
</dbReference>
<keyword evidence="16" id="KW-1185">Reference proteome</keyword>
<comment type="caution">
    <text evidence="15">The sequence shown here is derived from an EMBL/GenBank/DDBJ whole genome shotgun (WGS) entry which is preliminary data.</text>
</comment>
<dbReference type="EMBL" id="PXOA01000303">
    <property type="protein sequence ID" value="RFU77164.1"/>
    <property type="molecule type" value="Genomic_DNA"/>
</dbReference>
<evidence type="ECO:0000256" key="5">
    <source>
        <dbReference type="ARBA" id="ARBA00022602"/>
    </source>
</evidence>
<evidence type="ECO:0000313" key="15">
    <source>
        <dbReference type="EMBL" id="RFU77164.1"/>
    </source>
</evidence>
<feature type="compositionally biased region" description="Low complexity" evidence="14">
    <location>
        <begin position="1"/>
        <end position="22"/>
    </location>
</feature>
<evidence type="ECO:0000313" key="16">
    <source>
        <dbReference type="Proteomes" id="UP000266272"/>
    </source>
</evidence>
<dbReference type="InterPro" id="IPR002088">
    <property type="entry name" value="Prenyl_trans_a"/>
</dbReference>
<evidence type="ECO:0000256" key="2">
    <source>
        <dbReference type="ARBA" id="ARBA00006734"/>
    </source>
</evidence>
<evidence type="ECO:0000256" key="11">
    <source>
        <dbReference type="ARBA" id="ARBA00042436"/>
    </source>
</evidence>
<dbReference type="SUPFAM" id="SSF48439">
    <property type="entry name" value="Protein prenylyltransferase"/>
    <property type="match status" value="1"/>
</dbReference>
<name>A0A395NMM2_TRIAR</name>
<evidence type="ECO:0000256" key="10">
    <source>
        <dbReference type="ARBA" id="ARBA00041392"/>
    </source>
</evidence>
<keyword evidence="8" id="KW-0460">Magnesium</keyword>
<feature type="region of interest" description="Disordered" evidence="14">
    <location>
        <begin position="1"/>
        <end position="45"/>
    </location>
</feature>
<sequence length="516" mass="59154">MPAKPKATAKAANPEPKANPLPICTAAPPDAPPETVGERSKQRYYQTNPVEKRFEEVGFPGLTPAEKKTYTHTNLILPVANRLVSLSNKTDREYWKQVAKEGLPCRRLKNSYNWGQDKHGRDISTYRFEELKKRSLSQAKLTALDILHRQFLTKREAARSKGTELPQEDIDQEKKRREEMAQLKKELYGEIPGPLANDPEWDDVAPIPQTEPEDALARIAYPDDYAEAVSYLRAVMAAEEYSPRCLRLTERVIAMNPAHYTVWLYRFKVVSALKLSVLDEIQWLNGVALDNLKNYQIWHHRQLLLDHHYPAISSDAEASRQFAKSETDFISKILAEDTKNYHVWSYRQYLVTKLGYWSPFELATTQSMIEDDLRNNSAWSHRFFVVFSDPSQSTKGSAPTEHDPKVPDAIIDREVAYAKEKIQLAPQNQSAWHYLRGVLAKGGRGLDTVGEFASQFFSDLGGENEDVKSSHALDLMSEVYHKQGDIEKAKLCLQSLLEKWDPVREGYWKYRLSELK</sequence>
<evidence type="ECO:0000256" key="3">
    <source>
        <dbReference type="ARBA" id="ARBA00012700"/>
    </source>
</evidence>
<evidence type="ECO:0000256" key="8">
    <source>
        <dbReference type="ARBA" id="ARBA00022842"/>
    </source>
</evidence>
<comment type="similarity">
    <text evidence="2">Belongs to the protein prenyltransferase subunit alpha family.</text>
</comment>
<organism evidence="15 16">
    <name type="scientific">Trichoderma arundinaceum</name>
    <dbReference type="NCBI Taxonomy" id="490622"/>
    <lineage>
        <taxon>Eukaryota</taxon>
        <taxon>Fungi</taxon>
        <taxon>Dikarya</taxon>
        <taxon>Ascomycota</taxon>
        <taxon>Pezizomycotina</taxon>
        <taxon>Sordariomycetes</taxon>
        <taxon>Hypocreomycetidae</taxon>
        <taxon>Hypocreales</taxon>
        <taxon>Hypocreaceae</taxon>
        <taxon>Trichoderma</taxon>
    </lineage>
</organism>
<accession>A0A395NMM2</accession>
<keyword evidence="5" id="KW-0637">Prenyltransferase</keyword>
<dbReference type="GO" id="GO:0004660">
    <property type="term" value="F:protein farnesyltransferase activity"/>
    <property type="evidence" value="ECO:0007669"/>
    <property type="project" value="UniProtKB-EC"/>
</dbReference>
<evidence type="ECO:0000256" key="4">
    <source>
        <dbReference type="ARBA" id="ARBA00012702"/>
    </source>
</evidence>